<proteinExistence type="predicted"/>
<evidence type="ECO:0000259" key="4">
    <source>
        <dbReference type="PROSITE" id="PS50048"/>
    </source>
</evidence>
<dbReference type="PROSITE" id="PS00463">
    <property type="entry name" value="ZN2_CY6_FUNGAL_1"/>
    <property type="match status" value="1"/>
</dbReference>
<dbReference type="GO" id="GO:0000976">
    <property type="term" value="F:transcription cis-regulatory region binding"/>
    <property type="evidence" value="ECO:0007669"/>
    <property type="project" value="TreeGrafter"/>
</dbReference>
<dbReference type="InterPro" id="IPR036864">
    <property type="entry name" value="Zn2-C6_fun-type_DNA-bd_sf"/>
</dbReference>
<dbReference type="PANTHER" id="PTHR37534">
    <property type="entry name" value="TRANSCRIPTIONAL ACTIVATOR PROTEIN UGA3"/>
    <property type="match status" value="1"/>
</dbReference>
<feature type="compositionally biased region" description="Polar residues" evidence="3">
    <location>
        <begin position="11"/>
        <end position="33"/>
    </location>
</feature>
<dbReference type="Gene3D" id="4.10.240.10">
    <property type="entry name" value="Zn(2)-C6 fungal-type DNA-binding domain"/>
    <property type="match status" value="1"/>
</dbReference>
<feature type="domain" description="Zn(2)-C6 fungal-type" evidence="4">
    <location>
        <begin position="42"/>
        <end position="70"/>
    </location>
</feature>
<evidence type="ECO:0000256" key="3">
    <source>
        <dbReference type="SAM" id="MobiDB-lite"/>
    </source>
</evidence>
<feature type="region of interest" description="Disordered" evidence="3">
    <location>
        <begin position="1"/>
        <end position="39"/>
    </location>
</feature>
<dbReference type="GO" id="GO:0005634">
    <property type="term" value="C:nucleus"/>
    <property type="evidence" value="ECO:0007669"/>
    <property type="project" value="UniProtKB-SubCell"/>
</dbReference>
<dbReference type="GO" id="GO:0000981">
    <property type="term" value="F:DNA-binding transcription factor activity, RNA polymerase II-specific"/>
    <property type="evidence" value="ECO:0007669"/>
    <property type="project" value="InterPro"/>
</dbReference>
<dbReference type="Proteomes" id="UP000503462">
    <property type="component" value="Chromosome 4"/>
</dbReference>
<evidence type="ECO:0000313" key="6">
    <source>
        <dbReference type="Proteomes" id="UP000503462"/>
    </source>
</evidence>
<dbReference type="OrthoDB" id="5391043at2759"/>
<accession>A0A6H0Y2Z5</accession>
<keyword evidence="2" id="KW-0539">Nucleus</keyword>
<dbReference type="SUPFAM" id="SSF57701">
    <property type="entry name" value="Zn2/Cys6 DNA-binding domain"/>
    <property type="match status" value="1"/>
</dbReference>
<dbReference type="GO" id="GO:0045944">
    <property type="term" value="P:positive regulation of transcription by RNA polymerase II"/>
    <property type="evidence" value="ECO:0007669"/>
    <property type="project" value="TreeGrafter"/>
</dbReference>
<dbReference type="InterPro" id="IPR021858">
    <property type="entry name" value="Fun_TF"/>
</dbReference>
<dbReference type="CDD" id="cd00067">
    <property type="entry name" value="GAL4"/>
    <property type="match status" value="1"/>
</dbReference>
<reference evidence="5 6" key="1">
    <citation type="journal article" date="2016" name="Sci. Rep.">
        <title>Peltaster fructicola genome reveals evolution from an invasive phytopathogen to an ectophytic parasite.</title>
        <authorList>
            <person name="Xu C."/>
            <person name="Chen H."/>
            <person name="Gleason M.L."/>
            <person name="Xu J.R."/>
            <person name="Liu H."/>
            <person name="Zhang R."/>
            <person name="Sun G."/>
        </authorList>
    </citation>
    <scope>NUCLEOTIDE SEQUENCE [LARGE SCALE GENOMIC DNA]</scope>
    <source>
        <strain evidence="5 6">LNHT1506</strain>
    </source>
</reference>
<name>A0A6H0Y2Z5_9PEZI</name>
<dbReference type="Pfam" id="PF00172">
    <property type="entry name" value="Zn_clus"/>
    <property type="match status" value="1"/>
</dbReference>
<feature type="region of interest" description="Disordered" evidence="3">
    <location>
        <begin position="938"/>
        <end position="959"/>
    </location>
</feature>
<protein>
    <recommendedName>
        <fullName evidence="4">Zn(2)-C6 fungal-type domain-containing protein</fullName>
    </recommendedName>
</protein>
<evidence type="ECO:0000256" key="1">
    <source>
        <dbReference type="ARBA" id="ARBA00004123"/>
    </source>
</evidence>
<evidence type="ECO:0000313" key="5">
    <source>
        <dbReference type="EMBL" id="QIX01326.1"/>
    </source>
</evidence>
<dbReference type="InterPro" id="IPR001138">
    <property type="entry name" value="Zn2Cys6_DnaBD"/>
</dbReference>
<evidence type="ECO:0000256" key="2">
    <source>
        <dbReference type="ARBA" id="ARBA00023242"/>
    </source>
</evidence>
<gene>
    <name evidence="5" type="ORF">AMS68_006843</name>
</gene>
<dbReference type="EMBL" id="CP051142">
    <property type="protein sequence ID" value="QIX01326.1"/>
    <property type="molecule type" value="Genomic_DNA"/>
</dbReference>
<dbReference type="SMART" id="SM00066">
    <property type="entry name" value="GAL4"/>
    <property type="match status" value="1"/>
</dbReference>
<dbReference type="Pfam" id="PF11951">
    <property type="entry name" value="Fungal_trans_2"/>
    <property type="match status" value="1"/>
</dbReference>
<dbReference type="AlphaFoldDB" id="A0A6H0Y2Z5"/>
<dbReference type="PANTHER" id="PTHR37534:SF23">
    <property type="entry name" value="ZN(II)2CYS6 TRANSCRIPTION FACTOR (EUROFUNG)"/>
    <property type="match status" value="1"/>
</dbReference>
<dbReference type="GO" id="GO:0008270">
    <property type="term" value="F:zinc ion binding"/>
    <property type="evidence" value="ECO:0007669"/>
    <property type="project" value="InterPro"/>
</dbReference>
<dbReference type="PROSITE" id="PS50048">
    <property type="entry name" value="ZN2_CY6_FUNGAL_2"/>
    <property type="match status" value="1"/>
</dbReference>
<sequence>MPTKHDAVQGSPASADNNGNVDTTVAESAPRSTLSRKRTKTGCLTCRKRRIKCGEERPMCKNCIKSRRHCDGYVQRVVFKPPTFEYRTPLGGTPLSYQNLDPNVTYHPGSTVAFTPNQPAYSPMQPAFSGVQSFERPDLHWPTAQQLGVPIHTAHPHHHPPPLHLHTHPVQQHFSAPAHQAPPHITPGTYSFNSPTIHAPNEYIDIPAHPAYTPWSNISHHISPSSATFQPLIPVDSAVATEQAAWHQPTYGHMSTTGSATLMRSSPSLHSESRSLDFARNDSFQTSFLPDTGPTQLLRDAAVETQDDDYFDVNSDDGVDDAAARTEPPFGVMSLVHQLDTIQQMQIRAYDTFLSHGMLDTYRPERVANPLRNEATARVFLHFMTATGPSLSPFERHTANPSSFYTSSDTPLTQRGIWTYTMPMAALHNQGLLHAMLALASLHIARLQNGSVTPSLQHYAWSLKRVHSAVVNPKKRLNPTTIAASMLLGFYEVLTAEHSKWSTHLAGAKQLIMETDFPGMMRQFGMMKKERGMRIQHEAAFMGMPPSPRNIEDDCLDQIHDVDEGLISRFFGQKVSYTRQGHIEVHTTGGIPRLDLSKLELLKDLFWWYCKQDAYQSIISGNPLLMDYSRWSACPPRAPLGRPDAVYGSFDHLTLLLGRVADFAAKDRVRKLKVMDQNGDNGVHTLIVEWPEHHRHDLQLVSLRSPPPGPMFYGMAPTSEAKVRMPTSYERSHAKASPDLEQETWSLETALQEHDDILAALHEFKASLGVAFATLSADCHSPVHTSFGPASVYRSFDIGCMMAIWNMTVIIAIRSHPYYHPAAHVAAAMATMETMPYAIEIGRIAAGIVPGPQHVSLNPFLGAALVESCMPSFFAAVQYQQPEQRHETIVRIFSIAQRTGWATAGLIAHGCETAWVKAAQAGRGPPYTRIGRLHEANSTDSRLTGSWEHQDPRVKPDEDDQVDRRFVRQNPVARLHWAIGIIGNEHDI</sequence>
<keyword evidence="6" id="KW-1185">Reference proteome</keyword>
<comment type="subcellular location">
    <subcellularLocation>
        <location evidence="1">Nucleus</location>
    </subcellularLocation>
</comment>
<feature type="compositionally biased region" description="Basic and acidic residues" evidence="3">
    <location>
        <begin position="948"/>
        <end position="959"/>
    </location>
</feature>
<organism evidence="5 6">
    <name type="scientific">Peltaster fructicola</name>
    <dbReference type="NCBI Taxonomy" id="286661"/>
    <lineage>
        <taxon>Eukaryota</taxon>
        <taxon>Fungi</taxon>
        <taxon>Dikarya</taxon>
        <taxon>Ascomycota</taxon>
        <taxon>Pezizomycotina</taxon>
        <taxon>Dothideomycetes</taxon>
        <taxon>Dothideomycetes incertae sedis</taxon>
        <taxon>Peltaster</taxon>
    </lineage>
</organism>